<comment type="caution">
    <text evidence="2">The sequence shown here is derived from an EMBL/GenBank/DDBJ whole genome shotgun (WGS) entry which is preliminary data.</text>
</comment>
<gene>
    <name evidence="2" type="ORF">ASZ90_004066</name>
</gene>
<proteinExistence type="predicted"/>
<accession>A0A0W8FZ94</accession>
<organism evidence="2">
    <name type="scientific">hydrocarbon metagenome</name>
    <dbReference type="NCBI Taxonomy" id="938273"/>
    <lineage>
        <taxon>unclassified sequences</taxon>
        <taxon>metagenomes</taxon>
        <taxon>ecological metagenomes</taxon>
    </lineage>
</organism>
<dbReference type="InterPro" id="IPR041135">
    <property type="entry name" value="Nmad3"/>
</dbReference>
<dbReference type="AlphaFoldDB" id="A0A0W8FZ94"/>
<evidence type="ECO:0000259" key="1">
    <source>
        <dbReference type="Pfam" id="PF18754"/>
    </source>
</evidence>
<protein>
    <recommendedName>
        <fullName evidence="1">Nucleotide modification associated domain-containing protein</fullName>
    </recommendedName>
</protein>
<feature type="domain" description="Nucleotide modification associated" evidence="1">
    <location>
        <begin position="1"/>
        <end position="161"/>
    </location>
</feature>
<sequence>MHIDPEFKTFTYGDPSRSKSTLKNLNKGDFLIFYAGCQQLNKSKEQSALYIIGYFKIEKVRCVTDEKQYRFVKEEFGNNFHVKNKNIFLSNVRNSENNGLKLVKGGKGSRLLKKAYRMSVKEKYGKNNKPSDLLDPKLEKYFGDFNGKRSFVRNPLRWIKGEKQAEKAIKFIESLE</sequence>
<dbReference type="EMBL" id="LNQE01000536">
    <property type="protein sequence ID" value="KUG26098.1"/>
    <property type="molecule type" value="Genomic_DNA"/>
</dbReference>
<evidence type="ECO:0000313" key="2">
    <source>
        <dbReference type="EMBL" id="KUG26098.1"/>
    </source>
</evidence>
<dbReference type="Pfam" id="PF18754">
    <property type="entry name" value="Nmad3"/>
    <property type="match status" value="1"/>
</dbReference>
<reference evidence="2" key="1">
    <citation type="journal article" date="2015" name="Proc. Natl. Acad. Sci. U.S.A.">
        <title>Networks of energetic and metabolic interactions define dynamics in microbial communities.</title>
        <authorList>
            <person name="Embree M."/>
            <person name="Liu J.K."/>
            <person name="Al-Bassam M.M."/>
            <person name="Zengler K."/>
        </authorList>
    </citation>
    <scope>NUCLEOTIDE SEQUENCE</scope>
</reference>
<name>A0A0W8FZ94_9ZZZZ</name>